<gene>
    <name evidence="3" type="ORF">SAMN05421795_101666</name>
</gene>
<protein>
    <submittedName>
        <fullName evidence="3">Hint domain-containing protein</fullName>
    </submittedName>
</protein>
<dbReference type="Pfam" id="PF13403">
    <property type="entry name" value="Hint_2"/>
    <property type="match status" value="1"/>
</dbReference>
<dbReference type="Proteomes" id="UP000186098">
    <property type="component" value="Unassembled WGS sequence"/>
</dbReference>
<dbReference type="AlphaFoldDB" id="A0A1N7K6X7"/>
<organism evidence="3 4">
    <name type="scientific">Phaeovulum vinaykumarii</name>
    <dbReference type="NCBI Taxonomy" id="407234"/>
    <lineage>
        <taxon>Bacteria</taxon>
        <taxon>Pseudomonadati</taxon>
        <taxon>Pseudomonadota</taxon>
        <taxon>Alphaproteobacteria</taxon>
        <taxon>Rhodobacterales</taxon>
        <taxon>Paracoccaceae</taxon>
        <taxon>Phaeovulum</taxon>
    </lineage>
</organism>
<accession>A0A1N7K6X7</accession>
<name>A0A1N7K6X7_9RHOB</name>
<keyword evidence="4" id="KW-1185">Reference proteome</keyword>
<feature type="region of interest" description="Disordered" evidence="1">
    <location>
        <begin position="177"/>
        <end position="244"/>
    </location>
</feature>
<proteinExistence type="predicted"/>
<evidence type="ECO:0000313" key="3">
    <source>
        <dbReference type="EMBL" id="SIS57333.1"/>
    </source>
</evidence>
<evidence type="ECO:0000259" key="2">
    <source>
        <dbReference type="Pfam" id="PF13403"/>
    </source>
</evidence>
<reference evidence="4" key="1">
    <citation type="submission" date="2017-01" db="EMBL/GenBank/DDBJ databases">
        <authorList>
            <person name="Varghese N."/>
            <person name="Submissions S."/>
        </authorList>
    </citation>
    <scope>NUCLEOTIDE SEQUENCE [LARGE SCALE GENOMIC DNA]</scope>
    <source>
        <strain evidence="4">DSM 18714</strain>
    </source>
</reference>
<dbReference type="EMBL" id="FTOM01000001">
    <property type="protein sequence ID" value="SIS57333.1"/>
    <property type="molecule type" value="Genomic_DNA"/>
</dbReference>
<evidence type="ECO:0000313" key="4">
    <source>
        <dbReference type="Proteomes" id="UP000186098"/>
    </source>
</evidence>
<evidence type="ECO:0000256" key="1">
    <source>
        <dbReference type="SAM" id="MobiDB-lite"/>
    </source>
</evidence>
<feature type="domain" description="Hedgehog/Intein (Hint)" evidence="2">
    <location>
        <begin position="72"/>
        <end position="129"/>
    </location>
</feature>
<dbReference type="InterPro" id="IPR028992">
    <property type="entry name" value="Hedgehog/Intein_dom"/>
</dbReference>
<sequence length="244" mass="26285">MSPVTVRAMRCCPPTARRSSCWGSARWRGRPRRNCSPRAFPALSRARAPTRHGARAPSGRCAPAIWSISATPPQPVVWAGRRRLTRDEIQADARLCPVEIRAGAFGNARPLRLSAQHCLWVPEGAGGALEPASRRALLATAPRLLPALLGGLPPEQVYSPRVRPVLRRKQVSAAAFTRWRDRPPAANAARTTSPCNHPARVRSGRDSAAASARPLNGPRTAQARRMSQDGAPGAGQPPWASARP</sequence>
<dbReference type="STRING" id="407234.SAMN05421795_101666"/>